<dbReference type="VEuPathDB" id="FungiDB:MYCTH_2039751"/>
<evidence type="ECO:0000313" key="2">
    <source>
        <dbReference type="Proteomes" id="UP000007322"/>
    </source>
</evidence>
<dbReference type="AlphaFoldDB" id="G2Q6V7"/>
<dbReference type="KEGG" id="mtm:MYCTH_2039751"/>
<sequence>YHDQPPAARAELAEILALGELRHADDGAVHHQLARVAQAPGAAHGCLLDSARVPVEQAQDRVLLRAGLV</sequence>
<protein>
    <submittedName>
        <fullName evidence="1">Uncharacterized protein</fullName>
    </submittedName>
</protein>
<dbReference type="GeneID" id="11513350"/>
<dbReference type="Proteomes" id="UP000007322">
    <property type="component" value="Chromosome 1"/>
</dbReference>
<feature type="non-terminal residue" evidence="1">
    <location>
        <position position="69"/>
    </location>
</feature>
<dbReference type="InParanoid" id="G2Q6V7"/>
<gene>
    <name evidence="1" type="ORF">MYCTH_2039751</name>
</gene>
<organism evidence="1 2">
    <name type="scientific">Thermothelomyces thermophilus (strain ATCC 42464 / BCRC 31852 / DSM 1799)</name>
    <name type="common">Sporotrichum thermophile</name>
    <dbReference type="NCBI Taxonomy" id="573729"/>
    <lineage>
        <taxon>Eukaryota</taxon>
        <taxon>Fungi</taxon>
        <taxon>Dikarya</taxon>
        <taxon>Ascomycota</taxon>
        <taxon>Pezizomycotina</taxon>
        <taxon>Sordariomycetes</taxon>
        <taxon>Sordariomycetidae</taxon>
        <taxon>Sordariales</taxon>
        <taxon>Chaetomiaceae</taxon>
        <taxon>Thermothelomyces</taxon>
    </lineage>
</organism>
<feature type="non-terminal residue" evidence="1">
    <location>
        <position position="1"/>
    </location>
</feature>
<dbReference type="RefSeq" id="XP_003659180.1">
    <property type="nucleotide sequence ID" value="XM_003659132.1"/>
</dbReference>
<name>G2Q6V7_THET4</name>
<dbReference type="HOGENOM" id="CLU_2783027_0_0_1"/>
<evidence type="ECO:0000313" key="1">
    <source>
        <dbReference type="EMBL" id="AEO53935.1"/>
    </source>
</evidence>
<proteinExistence type="predicted"/>
<dbReference type="EMBL" id="CP003002">
    <property type="protein sequence ID" value="AEO53935.1"/>
    <property type="molecule type" value="Genomic_DNA"/>
</dbReference>
<keyword evidence="2" id="KW-1185">Reference proteome</keyword>
<accession>G2Q6V7</accession>
<reference evidence="1 2" key="1">
    <citation type="journal article" date="2011" name="Nat. Biotechnol.">
        <title>Comparative genomic analysis of the thermophilic biomass-degrading fungi Myceliophthora thermophila and Thielavia terrestris.</title>
        <authorList>
            <person name="Berka R.M."/>
            <person name="Grigoriev I.V."/>
            <person name="Otillar R."/>
            <person name="Salamov A."/>
            <person name="Grimwood J."/>
            <person name="Reid I."/>
            <person name="Ishmael N."/>
            <person name="John T."/>
            <person name="Darmond C."/>
            <person name="Moisan M.-C."/>
            <person name="Henrissat B."/>
            <person name="Coutinho P.M."/>
            <person name="Lombard V."/>
            <person name="Natvig D.O."/>
            <person name="Lindquist E."/>
            <person name="Schmutz J."/>
            <person name="Lucas S."/>
            <person name="Harris P."/>
            <person name="Powlowski J."/>
            <person name="Bellemare A."/>
            <person name="Taylor D."/>
            <person name="Butler G."/>
            <person name="de Vries R.P."/>
            <person name="Allijn I.E."/>
            <person name="van den Brink J."/>
            <person name="Ushinsky S."/>
            <person name="Storms R."/>
            <person name="Powell A.J."/>
            <person name="Paulsen I.T."/>
            <person name="Elbourne L.D.H."/>
            <person name="Baker S.E."/>
            <person name="Magnuson J."/>
            <person name="LaBoissiere S."/>
            <person name="Clutterbuck A.J."/>
            <person name="Martinez D."/>
            <person name="Wogulis M."/>
            <person name="de Leon A.L."/>
            <person name="Rey M.W."/>
            <person name="Tsang A."/>
        </authorList>
    </citation>
    <scope>NUCLEOTIDE SEQUENCE [LARGE SCALE GENOMIC DNA]</scope>
    <source>
        <strain evidence="2">ATCC 42464 / BCRC 31852 / DSM 1799</strain>
    </source>
</reference>